<dbReference type="RefSeq" id="XP_016661440.1">
    <property type="nucleotide sequence ID" value="XM_016805951.2"/>
</dbReference>
<reference evidence="4" key="1">
    <citation type="submission" date="2010-06" db="EMBL/GenBank/DDBJ databases">
        <authorList>
            <person name="Jiang H."/>
            <person name="Abraham K."/>
            <person name="Ali S."/>
            <person name="Alsbrooks S.L."/>
            <person name="Anim B.N."/>
            <person name="Anosike U.S."/>
            <person name="Attaway T."/>
            <person name="Bandaranaike D.P."/>
            <person name="Battles P.K."/>
            <person name="Bell S.N."/>
            <person name="Bell A.V."/>
            <person name="Beltran B."/>
            <person name="Bickham C."/>
            <person name="Bustamante Y."/>
            <person name="Caleb T."/>
            <person name="Canada A."/>
            <person name="Cardenas V."/>
            <person name="Carter K."/>
            <person name="Chacko J."/>
            <person name="Chandrabose M.N."/>
            <person name="Chavez D."/>
            <person name="Chavez A."/>
            <person name="Chen L."/>
            <person name="Chu H.-S."/>
            <person name="Claassen K.J."/>
            <person name="Cockrell R."/>
            <person name="Collins M."/>
            <person name="Cooper J.A."/>
            <person name="Cree A."/>
            <person name="Curry S.M."/>
            <person name="Da Y."/>
            <person name="Dao M.D."/>
            <person name="Das B."/>
            <person name="Davila M.-L."/>
            <person name="Davy-Carroll L."/>
            <person name="Denson S."/>
            <person name="Dinh H."/>
            <person name="Ebong V.E."/>
            <person name="Edwards J.R."/>
            <person name="Egan A."/>
            <person name="El-Daye J."/>
            <person name="Escobedo L."/>
            <person name="Fernandez S."/>
            <person name="Fernando P.R."/>
            <person name="Flagg N."/>
            <person name="Forbes L.D."/>
            <person name="Fowler R.G."/>
            <person name="Fu Q."/>
            <person name="Gabisi R.A."/>
            <person name="Ganer J."/>
            <person name="Garbino Pronczuk A."/>
            <person name="Garcia R.M."/>
            <person name="Garner T."/>
            <person name="Garrett T.E."/>
            <person name="Gonzalez D.A."/>
            <person name="Hamid H."/>
            <person name="Hawkins E.S."/>
            <person name="Hirani K."/>
            <person name="Hogues M.E."/>
            <person name="Hollins B."/>
            <person name="Hsiao C.-H."/>
            <person name="Jabil R."/>
            <person name="James M.L."/>
            <person name="Jhangiani S.N."/>
            <person name="Johnson B."/>
            <person name="Johnson Q."/>
            <person name="Joshi V."/>
            <person name="Kalu J.B."/>
            <person name="Kam C."/>
            <person name="Kashfia A."/>
            <person name="Keebler J."/>
            <person name="Kisamo H."/>
            <person name="Kovar C.L."/>
            <person name="Lago L.A."/>
            <person name="Lai C.-Y."/>
            <person name="Laidlaw J."/>
            <person name="Lara F."/>
            <person name="Le T.-K."/>
            <person name="Lee S.L."/>
            <person name="Legall F.H."/>
            <person name="Lemon S.J."/>
            <person name="Lewis L.R."/>
            <person name="Li B."/>
            <person name="Liu Y."/>
            <person name="Liu Y.-S."/>
            <person name="Lopez J."/>
            <person name="Lozado R.J."/>
            <person name="Lu J."/>
            <person name="Madu R.C."/>
            <person name="Maheshwari M."/>
            <person name="Maheshwari R."/>
            <person name="Malloy K."/>
            <person name="Martinez E."/>
            <person name="Mathew T."/>
            <person name="Mercado I.C."/>
            <person name="Mercado C."/>
            <person name="Meyer B."/>
            <person name="Montgomery K."/>
            <person name="Morgan M.B."/>
            <person name="Munidasa M."/>
            <person name="Nazareth L.V."/>
            <person name="Nelson J."/>
            <person name="Ng B.M."/>
            <person name="Nguyen N.B."/>
            <person name="Nguyen P.Q."/>
            <person name="Nguyen T."/>
            <person name="Obregon M."/>
            <person name="Okwuonu G.O."/>
            <person name="Onwere C.G."/>
            <person name="Orozco G."/>
            <person name="Parra A."/>
            <person name="Patel S."/>
            <person name="Patil S."/>
            <person name="Perez A."/>
            <person name="Perez Y."/>
            <person name="Pham C."/>
            <person name="Primus E.L."/>
            <person name="Pu L.-L."/>
            <person name="Puazo M."/>
            <person name="Qin X."/>
            <person name="Quiroz J.B."/>
            <person name="Reese J."/>
            <person name="Richards S."/>
            <person name="Rives C.M."/>
            <person name="Robberts R."/>
            <person name="Ruiz S.J."/>
            <person name="Ruiz M.J."/>
            <person name="Santibanez J."/>
            <person name="Schneider B.W."/>
            <person name="Sisson I."/>
            <person name="Smith M."/>
            <person name="Sodergren E."/>
            <person name="Song X.-Z."/>
            <person name="Song B.B."/>
            <person name="Summersgill H."/>
            <person name="Thelus R."/>
            <person name="Thornton R.D."/>
            <person name="Trejos Z.Y."/>
            <person name="Usmani K."/>
            <person name="Vattathil S."/>
            <person name="Villasana D."/>
            <person name="Walker D.L."/>
            <person name="Wang S."/>
            <person name="Wang K."/>
            <person name="White C.S."/>
            <person name="Williams A.C."/>
            <person name="Williamson J."/>
            <person name="Wilson K."/>
            <person name="Woghiren I.O."/>
            <person name="Woodworth J.R."/>
            <person name="Worley K.C."/>
            <person name="Wright R.A."/>
            <person name="Wu W."/>
            <person name="Young L."/>
            <person name="Zhang L."/>
            <person name="Zhang J."/>
            <person name="Zhu Y."/>
            <person name="Muzny D.M."/>
            <person name="Weinstock G."/>
            <person name="Gibbs R.A."/>
        </authorList>
    </citation>
    <scope>NUCLEOTIDE SEQUENCE [LARGE SCALE GENOMIC DNA]</scope>
    <source>
        <strain evidence="4">LSR1</strain>
    </source>
</reference>
<feature type="region of interest" description="Disordered" evidence="1">
    <location>
        <begin position="296"/>
        <end position="316"/>
    </location>
</feature>
<evidence type="ECO:0000313" key="3">
    <source>
        <dbReference type="EnsemblMetazoa" id="XP_016661440.1"/>
    </source>
</evidence>
<dbReference type="OrthoDB" id="72053at2759"/>
<keyword evidence="2" id="KW-0732">Signal</keyword>
<dbReference type="AlphaFoldDB" id="A0A8R2D4U4"/>
<evidence type="ECO:0000256" key="1">
    <source>
        <dbReference type="SAM" id="MobiDB-lite"/>
    </source>
</evidence>
<dbReference type="Proteomes" id="UP000007819">
    <property type="component" value="Chromosome A1"/>
</dbReference>
<dbReference type="EnsemblMetazoa" id="XM_016805951.2">
    <property type="protein sequence ID" value="XP_016661440.1"/>
    <property type="gene ID" value="LOC100161701"/>
</dbReference>
<evidence type="ECO:0000313" key="4">
    <source>
        <dbReference type="Proteomes" id="UP000007819"/>
    </source>
</evidence>
<dbReference type="PANTHER" id="PTHR19991">
    <property type="entry name" value="L 2 01289"/>
    <property type="match status" value="1"/>
</dbReference>
<dbReference type="SUPFAM" id="SSF52833">
    <property type="entry name" value="Thioredoxin-like"/>
    <property type="match status" value="2"/>
</dbReference>
<evidence type="ECO:0008006" key="5">
    <source>
        <dbReference type="Google" id="ProtNLM"/>
    </source>
</evidence>
<dbReference type="GeneID" id="100161701"/>
<reference evidence="3" key="2">
    <citation type="submission" date="2022-06" db="UniProtKB">
        <authorList>
            <consortium name="EnsemblMetazoa"/>
        </authorList>
    </citation>
    <scope>IDENTIFICATION</scope>
</reference>
<dbReference type="KEGG" id="api:100161701"/>
<name>A0A8R2D4U4_ACYPI</name>
<dbReference type="Gene3D" id="3.40.30.10">
    <property type="entry name" value="Glutaredoxin"/>
    <property type="match status" value="2"/>
</dbReference>
<dbReference type="CDD" id="cd02961">
    <property type="entry name" value="PDI_a_family"/>
    <property type="match status" value="1"/>
</dbReference>
<organism evidence="3 4">
    <name type="scientific">Acyrthosiphon pisum</name>
    <name type="common">Pea aphid</name>
    <dbReference type="NCBI Taxonomy" id="7029"/>
    <lineage>
        <taxon>Eukaryota</taxon>
        <taxon>Metazoa</taxon>
        <taxon>Ecdysozoa</taxon>
        <taxon>Arthropoda</taxon>
        <taxon>Hexapoda</taxon>
        <taxon>Insecta</taxon>
        <taxon>Pterygota</taxon>
        <taxon>Neoptera</taxon>
        <taxon>Paraneoptera</taxon>
        <taxon>Hemiptera</taxon>
        <taxon>Sternorrhyncha</taxon>
        <taxon>Aphidomorpha</taxon>
        <taxon>Aphidoidea</taxon>
        <taxon>Aphididae</taxon>
        <taxon>Macrosiphini</taxon>
        <taxon>Acyrthosiphon</taxon>
    </lineage>
</organism>
<dbReference type="PANTHER" id="PTHR19991:SF2">
    <property type="entry name" value="GH08893P"/>
    <property type="match status" value="1"/>
</dbReference>
<evidence type="ECO:0000256" key="2">
    <source>
        <dbReference type="SAM" id="SignalP"/>
    </source>
</evidence>
<dbReference type="InterPro" id="IPR036249">
    <property type="entry name" value="Thioredoxin-like_sf"/>
</dbReference>
<feature type="signal peptide" evidence="2">
    <location>
        <begin position="1"/>
        <end position="24"/>
    </location>
</feature>
<proteinExistence type="predicted"/>
<sequence length="316" mass="36310">MFREYFFLLLMFFYCGLLTDLIKSQTLEVVTDNELLDLCRSENQVVALFTLKDCEKCKKYEETLTQIREELVDSLNAWVVKVEGSNLVHIYNPAKEPTLVMFRHGVPLLVPEPEAVNDEFLIDMLLNTEILLLKNLMIIVLNILPRHQQEPQQAIGLLNCNYSSDSIECQRLQARWETVGAKLKNRVNVARVNRYIGGSITARRFAISQSPTFILLRRGVMYTYTSTDHTIESFIKFVEEDYKFTVKGQVPQPKSTFDDFVHMCFDVIRENPLAWKLGLTVLSVILLCLAALKTTSKSSEYKSKKKSTKSSSKKSK</sequence>
<keyword evidence="4" id="KW-1185">Reference proteome</keyword>
<protein>
    <recommendedName>
        <fullName evidence="5">Thioredoxin domain-containing protein</fullName>
    </recommendedName>
</protein>
<accession>A0A8R2D4U4</accession>
<feature type="compositionally biased region" description="Basic residues" evidence="1">
    <location>
        <begin position="303"/>
        <end position="316"/>
    </location>
</feature>
<feature type="chain" id="PRO_5035834012" description="Thioredoxin domain-containing protein" evidence="2">
    <location>
        <begin position="25"/>
        <end position="316"/>
    </location>
</feature>